<protein>
    <submittedName>
        <fullName evidence="6">Tyrosine-type recombinase/integrase</fullName>
    </submittedName>
</protein>
<evidence type="ECO:0000313" key="7">
    <source>
        <dbReference type="Proteomes" id="UP000436468"/>
    </source>
</evidence>
<dbReference type="AlphaFoldDB" id="A0A844SN29"/>
<dbReference type="Proteomes" id="UP000436468">
    <property type="component" value="Unassembled WGS sequence"/>
</dbReference>
<dbReference type="PROSITE" id="PS51898">
    <property type="entry name" value="TYR_RECOMBINASE"/>
    <property type="match status" value="1"/>
</dbReference>
<sequence length="465" mass="51914">MGAPLGSTSGRGDYRYLIQPRGGGTTWYAVAEVPRTLREVLGKKRLLRSLKTEDIRLARIARWKALDDIKSEIARARNPSGGEQQELTEEALALREELARASAARRDDILYAIVERAEQIDRAEARRPGDGEGKDASSKAAVDFANLASGRATPVDHYMERWLAASDYSERTKADARTAIAQFKAWTSKTERNLFIETVTDRDASDFRDEAFVAAGTHVHTANKKLSALRQYWQWLDKSFGIRPNPWAGKSLAKPKAHRIAQDGPQGNERPFTDDEVQLLLGAKADADLSDVMRIAALSGMRIEEIGQLRVRDCENGLFAVTKGKTPAAIRTVPIHTALKSIVERRTDKRDSTAYLFPDFEDTGWDGNRTMALSKRFGYFRKRIGVDDKRPGARRSKVNFHSFRRWFATKAEDAGQRENVVAAVMGHNKNLGLTFGHYSRAELVELKRGCVEAVTLPKPQSTVGT</sequence>
<proteinExistence type="inferred from homology"/>
<feature type="domain" description="Tyr recombinase" evidence="5">
    <location>
        <begin position="267"/>
        <end position="452"/>
    </location>
</feature>
<dbReference type="PANTHER" id="PTHR30349:SF41">
    <property type="entry name" value="INTEGRASE_RECOMBINASE PROTEIN MJ0367-RELATED"/>
    <property type="match status" value="1"/>
</dbReference>
<dbReference type="GO" id="GO:0003677">
    <property type="term" value="F:DNA binding"/>
    <property type="evidence" value="ECO:0007669"/>
    <property type="project" value="UniProtKB-KW"/>
</dbReference>
<dbReference type="InterPro" id="IPR046668">
    <property type="entry name" value="DUF6538"/>
</dbReference>
<evidence type="ECO:0000313" key="6">
    <source>
        <dbReference type="EMBL" id="MVT66865.1"/>
    </source>
</evidence>
<dbReference type="Pfam" id="PF20172">
    <property type="entry name" value="DUF6538"/>
    <property type="match status" value="1"/>
</dbReference>
<evidence type="ECO:0000256" key="1">
    <source>
        <dbReference type="ARBA" id="ARBA00008857"/>
    </source>
</evidence>
<dbReference type="GO" id="GO:0015074">
    <property type="term" value="P:DNA integration"/>
    <property type="evidence" value="ECO:0007669"/>
    <property type="project" value="UniProtKB-KW"/>
</dbReference>
<comment type="caution">
    <text evidence="6">The sequence shown here is derived from an EMBL/GenBank/DDBJ whole genome shotgun (WGS) entry which is preliminary data.</text>
</comment>
<accession>A0A844SN29</accession>
<dbReference type="EMBL" id="WQNF01000010">
    <property type="protein sequence ID" value="MVT66865.1"/>
    <property type="molecule type" value="Genomic_DNA"/>
</dbReference>
<dbReference type="Gene3D" id="1.10.443.10">
    <property type="entry name" value="Intergrase catalytic core"/>
    <property type="match status" value="1"/>
</dbReference>
<dbReference type="InterPro" id="IPR050090">
    <property type="entry name" value="Tyrosine_recombinase_XerCD"/>
</dbReference>
<comment type="similarity">
    <text evidence="1">Belongs to the 'phage' integrase family.</text>
</comment>
<evidence type="ECO:0000259" key="5">
    <source>
        <dbReference type="PROSITE" id="PS51898"/>
    </source>
</evidence>
<evidence type="ECO:0000256" key="4">
    <source>
        <dbReference type="ARBA" id="ARBA00023172"/>
    </source>
</evidence>
<dbReference type="Gene3D" id="1.10.150.130">
    <property type="match status" value="1"/>
</dbReference>
<dbReference type="GO" id="GO:0006310">
    <property type="term" value="P:DNA recombination"/>
    <property type="evidence" value="ECO:0007669"/>
    <property type="project" value="UniProtKB-KW"/>
</dbReference>
<reference evidence="6 7" key="1">
    <citation type="submission" date="2019-12" db="EMBL/GenBank/DDBJ databases">
        <title>Draft genome sequences Bradyrhizobium cajani AMBPC1010, Bradyrhizobium pachyrhizi AMBPC1040 and Bradyrhizobium yuanmingense ALSPC3051, three plant growth promoting strains isolated from nodules of Cajanus cajan L. in Dominican Republic.</title>
        <authorList>
            <person name="Flores-Felix J.D."/>
            <person name="Araujo J."/>
            <person name="Diaz-Alcantara C."/>
            <person name="Gonzalez-Andres F."/>
            <person name="Velazquez E."/>
        </authorList>
    </citation>
    <scope>NUCLEOTIDE SEQUENCE [LARGE SCALE GENOMIC DNA]</scope>
    <source>
        <strain evidence="6 7">1040</strain>
    </source>
</reference>
<dbReference type="PANTHER" id="PTHR30349">
    <property type="entry name" value="PHAGE INTEGRASE-RELATED"/>
    <property type="match status" value="1"/>
</dbReference>
<keyword evidence="7" id="KW-1185">Reference proteome</keyword>
<dbReference type="InterPro" id="IPR002104">
    <property type="entry name" value="Integrase_catalytic"/>
</dbReference>
<keyword evidence="2" id="KW-0229">DNA integration</keyword>
<name>A0A844SN29_9BRAD</name>
<organism evidence="6 7">
    <name type="scientific">Bradyrhizobium pachyrhizi</name>
    <dbReference type="NCBI Taxonomy" id="280333"/>
    <lineage>
        <taxon>Bacteria</taxon>
        <taxon>Pseudomonadati</taxon>
        <taxon>Pseudomonadota</taxon>
        <taxon>Alphaproteobacteria</taxon>
        <taxon>Hyphomicrobiales</taxon>
        <taxon>Nitrobacteraceae</taxon>
        <taxon>Bradyrhizobium</taxon>
    </lineage>
</organism>
<dbReference type="InterPro" id="IPR013762">
    <property type="entry name" value="Integrase-like_cat_sf"/>
</dbReference>
<dbReference type="SUPFAM" id="SSF56349">
    <property type="entry name" value="DNA breaking-rejoining enzymes"/>
    <property type="match status" value="1"/>
</dbReference>
<dbReference type="InterPro" id="IPR010998">
    <property type="entry name" value="Integrase_recombinase_N"/>
</dbReference>
<keyword evidence="3" id="KW-0238">DNA-binding</keyword>
<dbReference type="Pfam" id="PF00589">
    <property type="entry name" value="Phage_integrase"/>
    <property type="match status" value="1"/>
</dbReference>
<keyword evidence="4" id="KW-0233">DNA recombination</keyword>
<dbReference type="InterPro" id="IPR011010">
    <property type="entry name" value="DNA_brk_join_enz"/>
</dbReference>
<evidence type="ECO:0000256" key="3">
    <source>
        <dbReference type="ARBA" id="ARBA00023125"/>
    </source>
</evidence>
<gene>
    <name evidence="6" type="ORF">GPL21_17335</name>
</gene>
<evidence type="ECO:0000256" key="2">
    <source>
        <dbReference type="ARBA" id="ARBA00022908"/>
    </source>
</evidence>